<evidence type="ECO:0000256" key="10">
    <source>
        <dbReference type="ARBA" id="ARBA00022842"/>
    </source>
</evidence>
<dbReference type="Pfam" id="PF04998">
    <property type="entry name" value="RNA_pol_Rpb1_5"/>
    <property type="match status" value="1"/>
</dbReference>
<dbReference type="CDD" id="cd02733">
    <property type="entry name" value="RNAP_II_RPB1_N"/>
    <property type="match status" value="1"/>
</dbReference>
<dbReference type="InterPro" id="IPR000684">
    <property type="entry name" value="RNA_pol_II_repeat_euk"/>
</dbReference>
<dbReference type="InterPro" id="IPR007066">
    <property type="entry name" value="RNA_pol_Rpb1_3"/>
</dbReference>
<feature type="region of interest" description="Disordered" evidence="16">
    <location>
        <begin position="1546"/>
        <end position="1745"/>
    </location>
</feature>
<accession>A0A507DEP9</accession>
<keyword evidence="12 15" id="KW-0804">Transcription</keyword>
<name>A0A507DEP9_9FUNG</name>
<dbReference type="SMART" id="SM00663">
    <property type="entry name" value="RPOLA_N"/>
    <property type="match status" value="1"/>
</dbReference>
<dbReference type="PANTHER" id="PTHR19376:SF37">
    <property type="entry name" value="DNA-DIRECTED RNA POLYMERASE II SUBUNIT RPB1"/>
    <property type="match status" value="1"/>
</dbReference>
<dbReference type="Pfam" id="PF05001">
    <property type="entry name" value="RNA_pol_Rpb1_R"/>
    <property type="match status" value="9"/>
</dbReference>
<keyword evidence="4" id="KW-0597">Phosphoprotein</keyword>
<keyword evidence="8" id="KW-0677">Repeat</keyword>
<keyword evidence="9" id="KW-0862">Zinc</keyword>
<dbReference type="FunFam" id="1.10.150.390:FF:000001">
    <property type="entry name" value="DNA-directed RNA polymerase subunit"/>
    <property type="match status" value="1"/>
</dbReference>
<evidence type="ECO:0000256" key="7">
    <source>
        <dbReference type="ARBA" id="ARBA00022723"/>
    </source>
</evidence>
<dbReference type="Pfam" id="PF00623">
    <property type="entry name" value="RNA_pol_Rpb1_2"/>
    <property type="match status" value="1"/>
</dbReference>
<dbReference type="InterPro" id="IPR045867">
    <property type="entry name" value="DNA-dir_RpoC_beta_prime"/>
</dbReference>
<dbReference type="Gene3D" id="3.30.1360.140">
    <property type="match status" value="1"/>
</dbReference>
<protein>
    <recommendedName>
        <fullName evidence="15">DNA-directed RNA polymerase subunit</fullName>
        <ecNumber evidence="15">2.7.7.6</ecNumber>
    </recommendedName>
</protein>
<dbReference type="Proteomes" id="UP000320475">
    <property type="component" value="Unassembled WGS sequence"/>
</dbReference>
<dbReference type="Gene3D" id="2.40.40.20">
    <property type="match status" value="1"/>
</dbReference>
<dbReference type="InterPro" id="IPR007081">
    <property type="entry name" value="RNA_pol_Rpb1_5"/>
</dbReference>
<dbReference type="FunFam" id="4.10.860.120:FF:000003">
    <property type="entry name" value="DNA-directed RNA polymerase subunit"/>
    <property type="match status" value="1"/>
</dbReference>
<evidence type="ECO:0000256" key="16">
    <source>
        <dbReference type="SAM" id="MobiDB-lite"/>
    </source>
</evidence>
<reference evidence="18 19" key="1">
    <citation type="journal article" date="2019" name="Sci. Rep.">
        <title>Comparative genomics of chytrid fungi reveal insights into the obligate biotrophic and pathogenic lifestyle of Synchytrium endobioticum.</title>
        <authorList>
            <person name="van de Vossenberg B.T.L.H."/>
            <person name="Warris S."/>
            <person name="Nguyen H.D.T."/>
            <person name="van Gent-Pelzer M.P.E."/>
            <person name="Joly D.L."/>
            <person name="van de Geest H.C."/>
            <person name="Bonants P.J.M."/>
            <person name="Smith D.S."/>
            <person name="Levesque C.A."/>
            <person name="van der Lee T.A.J."/>
        </authorList>
    </citation>
    <scope>NUCLEOTIDE SEQUENCE [LARGE SCALE GENOMIC DNA]</scope>
    <source>
        <strain evidence="18 19">LEV6574</strain>
    </source>
</reference>
<evidence type="ECO:0000313" key="19">
    <source>
        <dbReference type="Proteomes" id="UP000320475"/>
    </source>
</evidence>
<comment type="function">
    <text evidence="15">DNA-dependent RNA polymerase catalyzes the transcription of DNA into RNA using the four ribonucleoside triphosphates as substrates.</text>
</comment>
<dbReference type="Gene3D" id="6.10.250.2940">
    <property type="match status" value="1"/>
</dbReference>
<comment type="similarity">
    <text evidence="2 15">Belongs to the RNA polymerase beta' chain family.</text>
</comment>
<proteinExistence type="inferred from homology"/>
<dbReference type="VEuPathDB" id="FungiDB:SeMB42_g00603"/>
<dbReference type="Gene3D" id="4.10.860.120">
    <property type="entry name" value="RNA polymerase II, clamp domain"/>
    <property type="match status" value="1"/>
</dbReference>
<dbReference type="InterPro" id="IPR038593">
    <property type="entry name" value="RNA_pol_Rpb1_7_sf"/>
</dbReference>
<feature type="region of interest" description="Disordered" evidence="16">
    <location>
        <begin position="154"/>
        <end position="189"/>
    </location>
</feature>
<comment type="subcellular location">
    <subcellularLocation>
        <location evidence="1">Nucleus</location>
    </subcellularLocation>
</comment>
<dbReference type="InterPro" id="IPR007073">
    <property type="entry name" value="RNA_pol_Rpb1_7"/>
</dbReference>
<dbReference type="PRINTS" id="PR01217">
    <property type="entry name" value="PRICHEXTENSN"/>
</dbReference>
<keyword evidence="3 15" id="KW-0240">DNA-directed RNA polymerase</keyword>
<comment type="catalytic activity">
    <reaction evidence="14 15">
        <text>RNA(n) + a ribonucleoside 5'-triphosphate = RNA(n+1) + diphosphate</text>
        <dbReference type="Rhea" id="RHEA:21248"/>
        <dbReference type="Rhea" id="RHEA-COMP:14527"/>
        <dbReference type="Rhea" id="RHEA-COMP:17342"/>
        <dbReference type="ChEBI" id="CHEBI:33019"/>
        <dbReference type="ChEBI" id="CHEBI:61557"/>
        <dbReference type="ChEBI" id="CHEBI:140395"/>
        <dbReference type="EC" id="2.7.7.6"/>
    </reaction>
</comment>
<dbReference type="OrthoDB" id="270392at2759"/>
<feature type="region of interest" description="Disordered" evidence="16">
    <location>
        <begin position="204"/>
        <end position="224"/>
    </location>
</feature>
<evidence type="ECO:0000256" key="2">
    <source>
        <dbReference type="ARBA" id="ARBA00006460"/>
    </source>
</evidence>
<dbReference type="InterPro" id="IPR007080">
    <property type="entry name" value="RNA_pol_Rpb1_1"/>
</dbReference>
<dbReference type="Gene3D" id="6.20.50.80">
    <property type="match status" value="1"/>
</dbReference>
<dbReference type="InterPro" id="IPR006592">
    <property type="entry name" value="RNA_pol_N"/>
</dbReference>
<dbReference type="InterPro" id="IPR007075">
    <property type="entry name" value="RNA_pol_Rpb1_6"/>
</dbReference>
<dbReference type="EC" id="2.7.7.6" evidence="15"/>
<dbReference type="EMBL" id="QEAM01000027">
    <property type="protein sequence ID" value="TPX49795.1"/>
    <property type="molecule type" value="Genomic_DNA"/>
</dbReference>
<evidence type="ECO:0000256" key="4">
    <source>
        <dbReference type="ARBA" id="ARBA00022553"/>
    </source>
</evidence>
<dbReference type="CDD" id="cd02584">
    <property type="entry name" value="RNAP_II_Rpb1_C"/>
    <property type="match status" value="1"/>
</dbReference>
<keyword evidence="7" id="KW-0479">Metal-binding</keyword>
<dbReference type="GO" id="GO:0003899">
    <property type="term" value="F:DNA-directed RNA polymerase activity"/>
    <property type="evidence" value="ECO:0007669"/>
    <property type="project" value="UniProtKB-EC"/>
</dbReference>
<gene>
    <name evidence="18" type="ORF">SeLEV6574_g01268</name>
</gene>
<dbReference type="FunFam" id="2.40.40.20:FF:000019">
    <property type="entry name" value="DNA-directed RNA polymerase II subunit RPB1"/>
    <property type="match status" value="1"/>
</dbReference>
<dbReference type="GO" id="GO:0046872">
    <property type="term" value="F:metal ion binding"/>
    <property type="evidence" value="ECO:0007669"/>
    <property type="project" value="UniProtKB-KW"/>
</dbReference>
<feature type="domain" description="RNA polymerase N-terminal" evidence="17">
    <location>
        <begin position="251"/>
        <end position="553"/>
    </location>
</feature>
<dbReference type="Gene3D" id="1.10.132.30">
    <property type="match status" value="1"/>
</dbReference>
<dbReference type="FunFam" id="1.10.274.100:FF:000001">
    <property type="entry name" value="DNA-directed RNA polymerase subunit"/>
    <property type="match status" value="1"/>
</dbReference>
<evidence type="ECO:0000259" key="17">
    <source>
        <dbReference type="SMART" id="SM00663"/>
    </source>
</evidence>
<dbReference type="InterPro" id="IPR007083">
    <property type="entry name" value="RNA_pol_Rpb1_4"/>
</dbReference>
<dbReference type="GO" id="GO:0006368">
    <property type="term" value="P:transcription elongation by RNA polymerase II"/>
    <property type="evidence" value="ECO:0007669"/>
    <property type="project" value="UniProtKB-ARBA"/>
</dbReference>
<dbReference type="Pfam" id="PF04997">
    <property type="entry name" value="RNA_pol_Rpb1_1"/>
    <property type="match status" value="1"/>
</dbReference>
<evidence type="ECO:0000256" key="5">
    <source>
        <dbReference type="ARBA" id="ARBA00022679"/>
    </source>
</evidence>
<dbReference type="GO" id="GO:0003677">
    <property type="term" value="F:DNA binding"/>
    <property type="evidence" value="ECO:0007669"/>
    <property type="project" value="UniProtKB-KW"/>
</dbReference>
<evidence type="ECO:0000256" key="8">
    <source>
        <dbReference type="ARBA" id="ARBA00022737"/>
    </source>
</evidence>
<dbReference type="Gene3D" id="1.10.274.100">
    <property type="entry name" value="RNA polymerase Rpb1, domain 3"/>
    <property type="match status" value="1"/>
</dbReference>
<keyword evidence="13" id="KW-0539">Nucleus</keyword>
<dbReference type="InterPro" id="IPR044893">
    <property type="entry name" value="RNA_pol_Rpb1_clamp_domain"/>
</dbReference>
<keyword evidence="10" id="KW-0460">Magnesium</keyword>
<keyword evidence="6 15" id="KW-0548">Nucleotidyltransferase</keyword>
<keyword evidence="11" id="KW-0238">DNA-binding</keyword>
<dbReference type="InterPro" id="IPR038120">
    <property type="entry name" value="Rpb1_funnel_sf"/>
</dbReference>
<sequence length="1745" mass="192360">MVANSFGGVLGFPYSSAPLRTIKAVQFGILSPEETKGMSVCKVEHADSWEDEKPKEGGLHDPRMGTVERSYKCATCNEDQTNCPGHFSHIELAKPVFHGGFLVKIKKVLESVCFACGKLKLDDSNETFKRALRMSDRKKRFNAIWKLCSAKRDCEGSTEDDDFMDDPDKNQETRGKKKKSTHGGCGAAQPLFRKKGLTLEMVERQPKDSEGGDSSGKGRTVSPAEVKQLFESISDEDAEAMGFNPDYARPEWMIISVLPVPPMAVRPSVHQEGIGRSEDDLTHKLMDILKASNTLRKHEQDGSPLQVIREFEALLQYQVATLMDNDLAGVPQSLQKSGRPIKSIRARLKGKEGRLRGNLMGKRVDFSARTVITGDPNLSIDQVGVPRSIAKNMTFPERVTPFNIEVLTKAIENGPNEHPGAKYVIRDNGDRIDLRHTRAGAIALQVGYVVERHMRDDDVVIFNRQPSLHKMSMMGHRVKVMPYSTFRLNLSVTTPYNADFDGDEMNLHLPQSYETMAEIVELCMVPKQIVSPQKNAPVMGIVQDSLCGVRKFTKRDTFLDMDLMMNLLMWVPDWDGTLPTPSVVKPLPLWTGKQAMSLIIPNINLTAYHAAHPDKEVGDNSPGDTKVLIEHGELVMGILCKKTVGSSAGGGIIHTAVMEHGPETAKKFFNATQRVVNYWLLHRGFSIGIGDTIADSKTMHDINNTIQQAKAQVQEIIAMAQQGRLEAQPGMTIRQSFEAKVNHELNNARDKAGKAAQDSLPSFNNVKQMVVSGSKGSYINISQMTACVGQQNVEGRRIPYGFQYRTLPHFVKDDHSPEARGFVENSYLRGLTPQECFFHAMGGREGLIDTAVKTAETGYIQRRLVKALEDVMVKYDGTVRNAQGDVVQFCYGEDGMDGGKVERQKILTMELGTKEFERKYRVDLSGEFALHENLMDHRTYQTFQDDPDATELLEREYEQLLEDRRILRKEVFARGDGSADWPLPVNLIRLLRNVHFQFRDEISGNLNPLDVIKSVEALLEDERLKVVRGDDELSVQAQTNATILFSCLVRSVLSSRRVLEEFKLSANAFSFLLDEIKRRFAESVVQPGEMIGTIAAQSIGEPATQMTLNTFHYAGVSSKNVTLGVPRLKEIINVATNIKTPSMVVYLTDEYRQNVNTAKIVHSELVYTKLADVCSMTEIVYDPDARDSQIPLDKEIYDMYMMMDDDGTTQWSPWVLRIEISRARKIDRRLTMEQISRAIEAEFEDEVKCWHCDDNFETGELVILCRIVVSNDDKQGEDGEEDSAREEEVLRNLEAILLSKVAIHGIPGINRGYISSVKTTQEDKATGKMVRYDETVLETDGINLREVLAHPKVDSTRTYSNSITETMEVLGIEATRAALLREIKKVIEFDASYVNYRHMALLCDIMTYKGELMSITRHGINRTEAGALARSSFEETVELLYEAAGVGELDLCRGVSQNIILGQLAPMGTGSFEVLLNDEMLQDVQASTDDFMPAGGYGDLPTAMTPSYTQYDGRGAMTPYTPGHRSGGQSPIAHVIFSPSGIDGSFTPMANHGGTSPLYSPSSPGHSTSPSYSPTSPNYNPAAYSPGGTSPTSPSYSPTSPSYSPTSPGYSPTSPSYSPTSPGYSPTSPGYSPTSPAAYSPGGTSPTSPSYSPTSPSYSPTSPGYSPTSPSYSPTSPGYSPTSPGYSPTSPAAYSPGGTSPTSPSYSPTSPSYSPTSPGYSPTSPSYSPTSPGYSPTSPGYSPTR</sequence>
<dbReference type="SUPFAM" id="SSF64484">
    <property type="entry name" value="beta and beta-prime subunits of DNA dependent RNA-polymerase"/>
    <property type="match status" value="1"/>
</dbReference>
<evidence type="ECO:0000256" key="13">
    <source>
        <dbReference type="ARBA" id="ARBA00023242"/>
    </source>
</evidence>
<evidence type="ECO:0000256" key="15">
    <source>
        <dbReference type="RuleBase" id="RU004279"/>
    </source>
</evidence>
<evidence type="ECO:0000256" key="3">
    <source>
        <dbReference type="ARBA" id="ARBA00022478"/>
    </source>
</evidence>
<dbReference type="Pfam" id="PF04990">
    <property type="entry name" value="RNA_pol_Rpb1_7"/>
    <property type="match status" value="1"/>
</dbReference>
<dbReference type="Gene3D" id="3.30.1490.180">
    <property type="entry name" value="RNA polymerase ii"/>
    <property type="match status" value="1"/>
</dbReference>
<evidence type="ECO:0000256" key="11">
    <source>
        <dbReference type="ARBA" id="ARBA00023125"/>
    </source>
</evidence>
<dbReference type="InterPro" id="IPR042102">
    <property type="entry name" value="RNA_pol_Rpb1_3_sf"/>
</dbReference>
<evidence type="ECO:0000313" key="18">
    <source>
        <dbReference type="EMBL" id="TPX49795.1"/>
    </source>
</evidence>
<dbReference type="Pfam" id="PF05000">
    <property type="entry name" value="RNA_pol_Rpb1_4"/>
    <property type="match status" value="1"/>
</dbReference>
<comment type="caution">
    <text evidence="18">The sequence shown here is derived from an EMBL/GenBank/DDBJ whole genome shotgun (WGS) entry which is preliminary data.</text>
</comment>
<dbReference type="Gene3D" id="1.10.150.390">
    <property type="match status" value="1"/>
</dbReference>
<evidence type="ECO:0000256" key="9">
    <source>
        <dbReference type="ARBA" id="ARBA00022833"/>
    </source>
</evidence>
<keyword evidence="5 15" id="KW-0808">Transferase</keyword>
<dbReference type="PROSITE" id="PS00115">
    <property type="entry name" value="RNA_POL_II_REPEAT"/>
    <property type="match status" value="6"/>
</dbReference>
<evidence type="ECO:0000256" key="6">
    <source>
        <dbReference type="ARBA" id="ARBA00022695"/>
    </source>
</evidence>
<evidence type="ECO:0000256" key="14">
    <source>
        <dbReference type="ARBA" id="ARBA00048552"/>
    </source>
</evidence>
<dbReference type="InterPro" id="IPR000722">
    <property type="entry name" value="RNA_pol_asu"/>
</dbReference>
<feature type="compositionally biased region" description="Acidic residues" evidence="16">
    <location>
        <begin position="156"/>
        <end position="165"/>
    </location>
</feature>
<dbReference type="GO" id="GO:0005665">
    <property type="term" value="C:RNA polymerase II, core complex"/>
    <property type="evidence" value="ECO:0007669"/>
    <property type="project" value="TreeGrafter"/>
</dbReference>
<evidence type="ECO:0000256" key="12">
    <source>
        <dbReference type="ARBA" id="ARBA00023163"/>
    </source>
</evidence>
<feature type="compositionally biased region" description="Low complexity" evidence="16">
    <location>
        <begin position="1560"/>
        <end position="1745"/>
    </location>
</feature>
<dbReference type="Pfam" id="PF04983">
    <property type="entry name" value="RNA_pol_Rpb1_3"/>
    <property type="match status" value="1"/>
</dbReference>
<dbReference type="PANTHER" id="PTHR19376">
    <property type="entry name" value="DNA-DIRECTED RNA POLYMERASE"/>
    <property type="match status" value="1"/>
</dbReference>
<evidence type="ECO:0000256" key="1">
    <source>
        <dbReference type="ARBA" id="ARBA00004123"/>
    </source>
</evidence>
<dbReference type="NCBIfam" id="NF006336">
    <property type="entry name" value="PRK08566.1"/>
    <property type="match status" value="1"/>
</dbReference>
<dbReference type="FunFam" id="1.10.132.30:FF:000001">
    <property type="entry name" value="DNA-directed RNA polymerase subunit"/>
    <property type="match status" value="1"/>
</dbReference>
<organism evidence="18 19">
    <name type="scientific">Synchytrium endobioticum</name>
    <dbReference type="NCBI Taxonomy" id="286115"/>
    <lineage>
        <taxon>Eukaryota</taxon>
        <taxon>Fungi</taxon>
        <taxon>Fungi incertae sedis</taxon>
        <taxon>Chytridiomycota</taxon>
        <taxon>Chytridiomycota incertae sedis</taxon>
        <taxon>Chytridiomycetes</taxon>
        <taxon>Synchytriales</taxon>
        <taxon>Synchytriaceae</taxon>
        <taxon>Synchytrium</taxon>
    </lineage>
</organism>
<dbReference type="Pfam" id="PF04992">
    <property type="entry name" value="RNA_pol_Rpb1_6"/>
    <property type="match status" value="1"/>
</dbReference>